<proteinExistence type="inferred from homology"/>
<keyword evidence="4" id="KW-0233">DNA recombination</keyword>
<keyword evidence="2" id="KW-0229">DNA integration</keyword>
<dbReference type="Pfam" id="PF13495">
    <property type="entry name" value="Phage_int_SAM_4"/>
    <property type="match status" value="1"/>
</dbReference>
<organism evidence="6 7">
    <name type="scientific">Rhodococcus erythropolis</name>
    <name type="common">Arthrobacter picolinophilus</name>
    <dbReference type="NCBI Taxonomy" id="1833"/>
    <lineage>
        <taxon>Bacteria</taxon>
        <taxon>Bacillati</taxon>
        <taxon>Actinomycetota</taxon>
        <taxon>Actinomycetes</taxon>
        <taxon>Mycobacteriales</taxon>
        <taxon>Nocardiaceae</taxon>
        <taxon>Rhodococcus</taxon>
        <taxon>Rhodococcus erythropolis group</taxon>
    </lineage>
</organism>
<dbReference type="InterPro" id="IPR004107">
    <property type="entry name" value="Integrase_SAM-like_N"/>
</dbReference>
<name>A0A5N5E322_RHOER</name>
<dbReference type="GO" id="GO:0003677">
    <property type="term" value="F:DNA binding"/>
    <property type="evidence" value="ECO:0007669"/>
    <property type="project" value="UniProtKB-KW"/>
</dbReference>
<dbReference type="GO" id="GO:0015074">
    <property type="term" value="P:DNA integration"/>
    <property type="evidence" value="ECO:0007669"/>
    <property type="project" value="UniProtKB-KW"/>
</dbReference>
<dbReference type="GO" id="GO:0006310">
    <property type="term" value="P:DNA recombination"/>
    <property type="evidence" value="ECO:0007669"/>
    <property type="project" value="UniProtKB-KW"/>
</dbReference>
<dbReference type="PANTHER" id="PTHR30349">
    <property type="entry name" value="PHAGE INTEGRASE-RELATED"/>
    <property type="match status" value="1"/>
</dbReference>
<comment type="similarity">
    <text evidence="1">Belongs to the 'phage' integrase family.</text>
</comment>
<keyword evidence="3" id="KW-0238">DNA-binding</keyword>
<evidence type="ECO:0000256" key="2">
    <source>
        <dbReference type="ARBA" id="ARBA00022908"/>
    </source>
</evidence>
<dbReference type="SUPFAM" id="SSF56349">
    <property type="entry name" value="DNA breaking-rejoining enzymes"/>
    <property type="match status" value="1"/>
</dbReference>
<dbReference type="Pfam" id="PF00589">
    <property type="entry name" value="Phage_integrase"/>
    <property type="match status" value="1"/>
</dbReference>
<dbReference type="InterPro" id="IPR050090">
    <property type="entry name" value="Tyrosine_recombinase_XerCD"/>
</dbReference>
<protein>
    <submittedName>
        <fullName evidence="6">Integrase</fullName>
    </submittedName>
</protein>
<dbReference type="Gene3D" id="1.10.150.130">
    <property type="match status" value="1"/>
</dbReference>
<gene>
    <name evidence="6" type="ORF">BS297_17010</name>
</gene>
<dbReference type="EMBL" id="MRBO01000469">
    <property type="protein sequence ID" value="KAB2584151.1"/>
    <property type="molecule type" value="Genomic_DNA"/>
</dbReference>
<evidence type="ECO:0000259" key="5">
    <source>
        <dbReference type="PROSITE" id="PS51898"/>
    </source>
</evidence>
<dbReference type="PANTHER" id="PTHR30349:SF41">
    <property type="entry name" value="INTEGRASE_RECOMBINASE PROTEIN MJ0367-RELATED"/>
    <property type="match status" value="1"/>
</dbReference>
<sequence length="372" mass="42717">MADKYRELPGSARLELVEGVSLLHPEDAVLGAMLRGWEQQLLGGRRMAQRTVRAYLGTVNRFSAFTDEYPWLWTAAHFDEWMAELVGARQRKKSTLRNYQGAVRDFCTYLTSPHYKWPEECENRFGTHPVQICHEWNTVGHLVDYEGDPDRRPLNRTELQQLLDYADDRVELAVKRGRKGALTAYRDATVLKVAYGWGLRAREVSRLDTTDCYRSPSAPELGSFGQLHVRWGKASRGSPPKRRMVASVMPWAVEALQDYVANIRPRFTDRADGPLFMTERGTRLQPREIDSRFADYRDALDLPSTLVPHCLRHSYVTHLIEDGADPKFVQEQVGHRFASTTAIYTAVSGDFMNTMMRRTLERGLSADEEWMD</sequence>
<accession>A0A5N5E322</accession>
<evidence type="ECO:0000256" key="4">
    <source>
        <dbReference type="ARBA" id="ARBA00023172"/>
    </source>
</evidence>
<evidence type="ECO:0000256" key="3">
    <source>
        <dbReference type="ARBA" id="ARBA00023125"/>
    </source>
</evidence>
<dbReference type="InterPro" id="IPR002104">
    <property type="entry name" value="Integrase_catalytic"/>
</dbReference>
<dbReference type="InterPro" id="IPR010998">
    <property type="entry name" value="Integrase_recombinase_N"/>
</dbReference>
<dbReference type="InterPro" id="IPR013762">
    <property type="entry name" value="Integrase-like_cat_sf"/>
</dbReference>
<comment type="caution">
    <text evidence="6">The sequence shown here is derived from an EMBL/GenBank/DDBJ whole genome shotgun (WGS) entry which is preliminary data.</text>
</comment>
<reference evidence="6 7" key="1">
    <citation type="journal article" date="2017" name="Poromechanics V (2013)">
        <title>Genomic Characterization of the Arsenic-Tolerant Actinobacterium, &lt;i&gt;Rhodococcus erythropolis&lt;/i&gt; S43.</title>
        <authorList>
            <person name="Retamal-Morales G."/>
            <person name="Mehnert M."/>
            <person name="Schwabe R."/>
            <person name="Tischler D."/>
            <person name="Schloemann M."/>
            <person name="Levican G.J."/>
        </authorList>
    </citation>
    <scope>NUCLEOTIDE SEQUENCE [LARGE SCALE GENOMIC DNA]</scope>
    <source>
        <strain evidence="6 7">S43</strain>
    </source>
</reference>
<feature type="domain" description="Tyr recombinase" evidence="5">
    <location>
        <begin position="149"/>
        <end position="357"/>
    </location>
</feature>
<evidence type="ECO:0000313" key="6">
    <source>
        <dbReference type="EMBL" id="KAB2584151.1"/>
    </source>
</evidence>
<dbReference type="Proteomes" id="UP000325576">
    <property type="component" value="Unassembled WGS sequence"/>
</dbReference>
<dbReference type="InterPro" id="IPR011010">
    <property type="entry name" value="DNA_brk_join_enz"/>
</dbReference>
<dbReference type="Gene3D" id="1.10.443.10">
    <property type="entry name" value="Intergrase catalytic core"/>
    <property type="match status" value="1"/>
</dbReference>
<dbReference type="AlphaFoldDB" id="A0A5N5E322"/>
<dbReference type="PROSITE" id="PS51898">
    <property type="entry name" value="TYR_RECOMBINASE"/>
    <property type="match status" value="1"/>
</dbReference>
<evidence type="ECO:0000256" key="1">
    <source>
        <dbReference type="ARBA" id="ARBA00008857"/>
    </source>
</evidence>
<evidence type="ECO:0000313" key="7">
    <source>
        <dbReference type="Proteomes" id="UP000325576"/>
    </source>
</evidence>